<dbReference type="EMBL" id="JABEYC010000299">
    <property type="protein sequence ID" value="KAF4979415.1"/>
    <property type="molecule type" value="Genomic_DNA"/>
</dbReference>
<evidence type="ECO:0000256" key="1">
    <source>
        <dbReference type="SAM" id="Phobius"/>
    </source>
</evidence>
<keyword evidence="3" id="KW-1185">Reference proteome</keyword>
<protein>
    <submittedName>
        <fullName evidence="2">Uncharacterized protein</fullName>
    </submittedName>
</protein>
<dbReference type="Proteomes" id="UP000635477">
    <property type="component" value="Unassembled WGS sequence"/>
</dbReference>
<keyword evidence="1" id="KW-0472">Membrane</keyword>
<gene>
    <name evidence="2" type="ORF">FZEAL_4392</name>
</gene>
<sequence length="261" mass="27458">METSTEFAQASMTDEVAVDGQNETLDIASTTYARSETVSMQKLRRSSSASVTSALCRSVTVPGKRRSTDSPGATLTGSFATATAVAKLGAATRLLQNRAGVLSTGGIGDRGSGSEWLRLKMKRPSRFIVGGSTGQDGENEVEAMVRMGRDVWDGPRGGIMIRGPHGVLRCDASCDQSVRVASLQPGVEATLLGSKAAPAESGEPRLKRLNRVIGWCMLLAARGPVATIPILMLLVVLVVGRGRRWMGGGRLSKPQGESVMG</sequence>
<name>A0A8H4ULU9_9HYPO</name>
<dbReference type="AlphaFoldDB" id="A0A8H4ULU9"/>
<keyword evidence="1" id="KW-0812">Transmembrane</keyword>
<feature type="transmembrane region" description="Helical" evidence="1">
    <location>
        <begin position="212"/>
        <end position="240"/>
    </location>
</feature>
<keyword evidence="1" id="KW-1133">Transmembrane helix</keyword>
<evidence type="ECO:0000313" key="2">
    <source>
        <dbReference type="EMBL" id="KAF4979415.1"/>
    </source>
</evidence>
<evidence type="ECO:0000313" key="3">
    <source>
        <dbReference type="Proteomes" id="UP000635477"/>
    </source>
</evidence>
<proteinExistence type="predicted"/>
<comment type="caution">
    <text evidence="2">The sequence shown here is derived from an EMBL/GenBank/DDBJ whole genome shotgun (WGS) entry which is preliminary data.</text>
</comment>
<reference evidence="2" key="2">
    <citation type="submission" date="2020-05" db="EMBL/GenBank/DDBJ databases">
        <authorList>
            <person name="Kim H.-S."/>
            <person name="Proctor R.H."/>
            <person name="Brown D.W."/>
        </authorList>
    </citation>
    <scope>NUCLEOTIDE SEQUENCE</scope>
    <source>
        <strain evidence="2">NRRL 22465</strain>
    </source>
</reference>
<reference evidence="2" key="1">
    <citation type="journal article" date="2020" name="BMC Genomics">
        <title>Correction to: Identification and distribution of gene clusters required for synthesis of sphingolipid metabolism inhibitors in diverse species of the filamentous fungus Fusarium.</title>
        <authorList>
            <person name="Kim H.S."/>
            <person name="Lohmar J.M."/>
            <person name="Busman M."/>
            <person name="Brown D.W."/>
            <person name="Naumann T.A."/>
            <person name="Divon H.H."/>
            <person name="Lysoe E."/>
            <person name="Uhlig S."/>
            <person name="Proctor R.H."/>
        </authorList>
    </citation>
    <scope>NUCLEOTIDE SEQUENCE</scope>
    <source>
        <strain evidence="2">NRRL 22465</strain>
    </source>
</reference>
<organism evidence="2 3">
    <name type="scientific">Fusarium zealandicum</name>
    <dbReference type="NCBI Taxonomy" id="1053134"/>
    <lineage>
        <taxon>Eukaryota</taxon>
        <taxon>Fungi</taxon>
        <taxon>Dikarya</taxon>
        <taxon>Ascomycota</taxon>
        <taxon>Pezizomycotina</taxon>
        <taxon>Sordariomycetes</taxon>
        <taxon>Hypocreomycetidae</taxon>
        <taxon>Hypocreales</taxon>
        <taxon>Nectriaceae</taxon>
        <taxon>Fusarium</taxon>
        <taxon>Fusarium staphyleae species complex</taxon>
    </lineage>
</organism>
<accession>A0A8H4ULU9</accession>